<evidence type="ECO:0000313" key="2">
    <source>
        <dbReference type="RefSeq" id="XP_075076360.1"/>
    </source>
</evidence>
<proteinExistence type="predicted"/>
<sequence length="730" mass="82240">MVYQQRLVQFLVGLNDTYAHVRSQILLKVLVLSVNQAYTLVIPEESQRALGVMDMNKESLTMLASKGQMMKGKILGVICKHCGYRRHQKENGYKIMGYPPDFKSKRKPMQGAGGFKTYGNNATVEGNNAAEGNSSTRSQSQGHYFTKEEYKQHVDLLNKYSAGDYKVNMAGIVSMLSNDCLFEWIIDLGASHYITSCKEKLADINKLGSSESKKVQMFPSRKGTVETMEMLSCTCWIHFQLRAWILAGSQINNSADEHDIMSDTFSEGTHLENTTDLEENLDNSETNFNPNCEQFVEQTVGEQFVEQTAEPRSVKEAAQDKKWIKAMRQEITALEDNHTWKIIDLLQRLVQFLVGLNDTYDHVRSQILLKVLVLSVNQAYTLVIPEESQRALGVMDMNKESLTMLASKGQMMKGKILGVICKHCGYKRHQKENGYKIMGYPPDFKSKRKPMQGAGGFKTYGNNATVEGNNVAEGNSSTGSQSQGHYFTKEEYKQYVDLLNKYSAGDYKVNMIIDLGASHYITSCKEKLADINKLGSSENVSFTERNCGDNGDVVVYLLDPFPTESMDLMTPEAGSQINNSADEHDIMSDTFSEGTHLENTTDLEENLDNSETNINHNCEQFVEQTAGEQLEVLAVGDQFDNQESNRTRLNRVSKPPIWMKDYVTGKKTSALCQYPITAHISYNYLPESYLSYVGLVSTVAEPRSFKEAAQDKKWIKAMRQEITALEDNHT</sequence>
<evidence type="ECO:0000313" key="1">
    <source>
        <dbReference type="Proteomes" id="UP000790787"/>
    </source>
</evidence>
<gene>
    <name evidence="2" type="primary">LOC142163012</name>
</gene>
<keyword evidence="1" id="KW-1185">Reference proteome</keyword>
<name>A0AC58RUK1_TOBAC</name>
<protein>
    <submittedName>
        <fullName evidence="2">Uncharacterized protein LOC142163012</fullName>
    </submittedName>
</protein>
<reference evidence="2" key="2">
    <citation type="submission" date="2025-08" db="UniProtKB">
        <authorList>
            <consortium name="RefSeq"/>
        </authorList>
    </citation>
    <scope>IDENTIFICATION</scope>
    <source>
        <tissue evidence="2">Leaf</tissue>
    </source>
</reference>
<reference evidence="1" key="1">
    <citation type="journal article" date="2014" name="Nat. Commun.">
        <title>The tobacco genome sequence and its comparison with those of tomato and potato.</title>
        <authorList>
            <person name="Sierro N."/>
            <person name="Battey J.N."/>
            <person name="Ouadi S."/>
            <person name="Bakaher N."/>
            <person name="Bovet L."/>
            <person name="Willig A."/>
            <person name="Goepfert S."/>
            <person name="Peitsch M.C."/>
            <person name="Ivanov N.V."/>
        </authorList>
    </citation>
    <scope>NUCLEOTIDE SEQUENCE [LARGE SCALE GENOMIC DNA]</scope>
</reference>
<dbReference type="RefSeq" id="XP_075076360.1">
    <property type="nucleotide sequence ID" value="XM_075220259.1"/>
</dbReference>
<accession>A0AC58RUK1</accession>
<dbReference type="Proteomes" id="UP000790787">
    <property type="component" value="Chromosome 8"/>
</dbReference>
<organism evidence="1 2">
    <name type="scientific">Nicotiana tabacum</name>
    <name type="common">Common tobacco</name>
    <dbReference type="NCBI Taxonomy" id="4097"/>
    <lineage>
        <taxon>Eukaryota</taxon>
        <taxon>Viridiplantae</taxon>
        <taxon>Streptophyta</taxon>
        <taxon>Embryophyta</taxon>
        <taxon>Tracheophyta</taxon>
        <taxon>Spermatophyta</taxon>
        <taxon>Magnoliopsida</taxon>
        <taxon>eudicotyledons</taxon>
        <taxon>Gunneridae</taxon>
        <taxon>Pentapetalae</taxon>
        <taxon>asterids</taxon>
        <taxon>lamiids</taxon>
        <taxon>Solanales</taxon>
        <taxon>Solanaceae</taxon>
        <taxon>Nicotianoideae</taxon>
        <taxon>Nicotianeae</taxon>
        <taxon>Nicotiana</taxon>
    </lineage>
</organism>